<dbReference type="Gene3D" id="3.90.810.10">
    <property type="entry name" value="CRIB domain"/>
    <property type="match status" value="1"/>
</dbReference>
<feature type="domain" description="CRIB" evidence="9">
    <location>
        <begin position="63"/>
        <end position="76"/>
    </location>
</feature>
<evidence type="ECO:0000256" key="5">
    <source>
        <dbReference type="ARBA" id="ARBA00022777"/>
    </source>
</evidence>
<dbReference type="Pfam" id="PF00069">
    <property type="entry name" value="Pkinase"/>
    <property type="match status" value="1"/>
</dbReference>
<dbReference type="AlphaFoldDB" id="A0A8T0AG89"/>
<dbReference type="FunFam" id="3.90.810.10:FF:000002">
    <property type="entry name" value="Non-specific serine/threonine protein kinase"/>
    <property type="match status" value="1"/>
</dbReference>
<evidence type="ECO:0000256" key="6">
    <source>
        <dbReference type="ARBA" id="ARBA00022840"/>
    </source>
</evidence>
<keyword evidence="6" id="KW-0067">ATP-binding</keyword>
<sequence>MGVASRTQPHLPMMPWLQLSVSRGVGDRDRDLAIAPRGSPIPPGAGLSSFSNMFGKKKKRLEISAPSNFEHRVHTGFDPHEQKFTGLPQQWQSLLADTANRPKPMVDPSYITPIQLAPMKTSPKIVRSSESPLRKTIVRGSKPPKDASINGLLEEFDNISVTRSNSLRKESPPGAHQASSVKQLSIASANASSSGPEENGFSHYFARYSCDLDSSRDFPLERDKGAYDGDWAVGRHYRFSFKQNGHAIRSPFYPDAMPQKSSEYAKMPPDYHAYLESKVRLSTDEMASGATRNYYRASLGGSSQDYREQPLGTPSRVSLHSEQINYPDGDWGGGIYTAALRDEYEKRPKSSYICQTSPQPAIRQRSRSGSGLQEPSLPYGISAFKAAPHGPYSSYTYPRLSENTSASQIIGKGDYDRMSRDGSPQVPGAETYPRGPFKLPQSHAKMGYPPNFQYPPPFHYKPSPYHHPPSQPSPPYTPQGAHSQPSSPYIPGILGLSLRASTTLTCFSRAVPCCAAACSKPRRPTGVVIMRDYHHENVVDMYNSYLVGDELWVVMEFLEGGALTDIVTHTRMNEEQIATVCLSVLKALSYLHTQGVIHRDIKSDSILLTSDGRIKLSDFGFCAQVSKDVPRRKSLVGTPYWMAPEVISRLPYGTEVDIWSLGIMVIEMVDGEPPYFNEPPLQAMRRIRDNLPPRLKESHKVSSVLRAFLDLMLVREPSQRATAQELLQHPFLKLSGPPSCIVPLMRHYRHR</sequence>
<dbReference type="Pfam" id="PF00786">
    <property type="entry name" value="PBD"/>
    <property type="match status" value="1"/>
</dbReference>
<dbReference type="InterPro" id="IPR011009">
    <property type="entry name" value="Kinase-like_dom_sf"/>
</dbReference>
<evidence type="ECO:0000259" key="8">
    <source>
        <dbReference type="PROSITE" id="PS50011"/>
    </source>
</evidence>
<dbReference type="Gene3D" id="3.30.200.20">
    <property type="entry name" value="Phosphorylase Kinase, domain 1"/>
    <property type="match status" value="1"/>
</dbReference>
<dbReference type="InterPro" id="IPR051931">
    <property type="entry name" value="PAK3-like"/>
</dbReference>
<keyword evidence="3" id="KW-0808">Transferase</keyword>
<dbReference type="PANTHER" id="PTHR45832">
    <property type="entry name" value="SERINE/THREONINE-PROTEIN KINASE SAMKA-RELATED-RELATED"/>
    <property type="match status" value="1"/>
</dbReference>
<feature type="region of interest" description="Disordered" evidence="7">
    <location>
        <begin position="163"/>
        <end position="197"/>
    </location>
</feature>
<keyword evidence="2" id="KW-0723">Serine/threonine-protein kinase</keyword>
<dbReference type="SUPFAM" id="SSF56112">
    <property type="entry name" value="Protein kinase-like (PK-like)"/>
    <property type="match status" value="1"/>
</dbReference>
<gene>
    <name evidence="10" type="ORF">HF521_012122</name>
</gene>
<dbReference type="PROSITE" id="PS50011">
    <property type="entry name" value="PROTEIN_KINASE_DOM"/>
    <property type="match status" value="1"/>
</dbReference>
<dbReference type="InterPro" id="IPR000719">
    <property type="entry name" value="Prot_kinase_dom"/>
</dbReference>
<keyword evidence="4" id="KW-0547">Nucleotide-binding</keyword>
<accession>A0A8T0AG89</accession>
<reference evidence="10" key="1">
    <citation type="submission" date="2020-08" db="EMBL/GenBank/DDBJ databases">
        <title>Chromosome-level assembly of Southern catfish (Silurus meridionalis) provides insights into visual adaptation to the nocturnal and benthic lifestyles.</title>
        <authorList>
            <person name="Zhang Y."/>
            <person name="Wang D."/>
            <person name="Peng Z."/>
        </authorList>
    </citation>
    <scope>NUCLEOTIDE SEQUENCE</scope>
    <source>
        <strain evidence="10">SWU-2019-XX</strain>
        <tissue evidence="10">Muscle</tissue>
    </source>
</reference>
<dbReference type="FunFam" id="1.10.510.10:FF:000073">
    <property type="entry name" value="Non-specific serine/threonine protein kinase"/>
    <property type="match status" value="1"/>
</dbReference>
<dbReference type="EMBL" id="JABFDY010000023">
    <property type="protein sequence ID" value="KAF7690318.1"/>
    <property type="molecule type" value="Genomic_DNA"/>
</dbReference>
<dbReference type="SMART" id="SM00285">
    <property type="entry name" value="PBD"/>
    <property type="match status" value="1"/>
</dbReference>
<keyword evidence="5" id="KW-0418">Kinase</keyword>
<evidence type="ECO:0000256" key="3">
    <source>
        <dbReference type="ARBA" id="ARBA00022679"/>
    </source>
</evidence>
<feature type="domain" description="Protein kinase" evidence="8">
    <location>
        <begin position="404"/>
        <end position="732"/>
    </location>
</feature>
<evidence type="ECO:0000256" key="7">
    <source>
        <dbReference type="SAM" id="MobiDB-lite"/>
    </source>
</evidence>
<dbReference type="InterPro" id="IPR000095">
    <property type="entry name" value="CRIB_dom"/>
</dbReference>
<evidence type="ECO:0000256" key="2">
    <source>
        <dbReference type="ARBA" id="ARBA00022527"/>
    </source>
</evidence>
<dbReference type="GO" id="GO:0004674">
    <property type="term" value="F:protein serine/threonine kinase activity"/>
    <property type="evidence" value="ECO:0007669"/>
    <property type="project" value="UniProtKB-KW"/>
</dbReference>
<evidence type="ECO:0000259" key="9">
    <source>
        <dbReference type="PROSITE" id="PS50108"/>
    </source>
</evidence>
<comment type="caution">
    <text evidence="10">The sequence shown here is derived from an EMBL/GenBank/DDBJ whole genome shotgun (WGS) entry which is preliminary data.</text>
</comment>
<feature type="region of interest" description="Disordered" evidence="7">
    <location>
        <begin position="412"/>
        <end position="485"/>
    </location>
</feature>
<dbReference type="PROSITE" id="PS50108">
    <property type="entry name" value="CRIB"/>
    <property type="match status" value="1"/>
</dbReference>
<feature type="compositionally biased region" description="Polar residues" evidence="7">
    <location>
        <begin position="177"/>
        <end position="196"/>
    </location>
</feature>
<evidence type="ECO:0000256" key="4">
    <source>
        <dbReference type="ARBA" id="ARBA00022741"/>
    </source>
</evidence>
<evidence type="ECO:0000313" key="11">
    <source>
        <dbReference type="Proteomes" id="UP000606274"/>
    </source>
</evidence>
<proteinExistence type="predicted"/>
<protein>
    <recommendedName>
        <fullName evidence="1">non-specific serine/threonine protein kinase</fullName>
        <ecNumber evidence="1">2.7.11.1</ecNumber>
    </recommendedName>
</protein>
<dbReference type="InterPro" id="IPR033923">
    <property type="entry name" value="PAK_BD"/>
</dbReference>
<dbReference type="EC" id="2.7.11.1" evidence="1"/>
<dbReference type="PANTHER" id="PTHR45832:SF4">
    <property type="entry name" value="NON-SPECIFIC SERINE_THREONINE PROTEIN KINASE"/>
    <property type="match status" value="1"/>
</dbReference>
<evidence type="ECO:0000313" key="10">
    <source>
        <dbReference type="EMBL" id="KAF7690318.1"/>
    </source>
</evidence>
<organism evidence="10 11">
    <name type="scientific">Silurus meridionalis</name>
    <name type="common">Southern catfish</name>
    <name type="synonym">Silurus soldatovi meridionalis</name>
    <dbReference type="NCBI Taxonomy" id="175797"/>
    <lineage>
        <taxon>Eukaryota</taxon>
        <taxon>Metazoa</taxon>
        <taxon>Chordata</taxon>
        <taxon>Craniata</taxon>
        <taxon>Vertebrata</taxon>
        <taxon>Euteleostomi</taxon>
        <taxon>Actinopterygii</taxon>
        <taxon>Neopterygii</taxon>
        <taxon>Teleostei</taxon>
        <taxon>Ostariophysi</taxon>
        <taxon>Siluriformes</taxon>
        <taxon>Siluridae</taxon>
        <taxon>Silurus</taxon>
    </lineage>
</organism>
<dbReference type="InterPro" id="IPR036936">
    <property type="entry name" value="CRIB_dom_sf"/>
</dbReference>
<feature type="region of interest" description="Disordered" evidence="7">
    <location>
        <begin position="121"/>
        <end position="149"/>
    </location>
</feature>
<name>A0A8T0AG89_SILME</name>
<dbReference type="CDD" id="cd01093">
    <property type="entry name" value="CRIB_PAK_like"/>
    <property type="match status" value="1"/>
</dbReference>
<feature type="region of interest" description="Disordered" evidence="7">
    <location>
        <begin position="349"/>
        <end position="375"/>
    </location>
</feature>
<evidence type="ECO:0000256" key="1">
    <source>
        <dbReference type="ARBA" id="ARBA00012513"/>
    </source>
</evidence>
<feature type="compositionally biased region" description="Pro residues" evidence="7">
    <location>
        <begin position="452"/>
        <end position="477"/>
    </location>
</feature>
<dbReference type="Gene3D" id="1.10.510.10">
    <property type="entry name" value="Transferase(Phosphotransferase) domain 1"/>
    <property type="match status" value="1"/>
</dbReference>
<dbReference type="Proteomes" id="UP000606274">
    <property type="component" value="Unassembled WGS sequence"/>
</dbReference>
<dbReference type="GO" id="GO:0005524">
    <property type="term" value="F:ATP binding"/>
    <property type="evidence" value="ECO:0007669"/>
    <property type="project" value="UniProtKB-KW"/>
</dbReference>
<keyword evidence="11" id="KW-1185">Reference proteome</keyword>